<keyword evidence="6" id="KW-0833">Ubl conjugation pathway</keyword>
<dbReference type="SUPFAM" id="SSF57850">
    <property type="entry name" value="RING/U-box"/>
    <property type="match status" value="1"/>
</dbReference>
<gene>
    <name evidence="10" type="ORF">F0562_006600</name>
</gene>
<dbReference type="PROSITE" id="PS50089">
    <property type="entry name" value="ZF_RING_2"/>
    <property type="match status" value="1"/>
</dbReference>
<evidence type="ECO:0000256" key="8">
    <source>
        <dbReference type="PROSITE-ProRule" id="PRU00175"/>
    </source>
</evidence>
<dbReference type="OrthoDB" id="8062037at2759"/>
<dbReference type="GO" id="GO:0061630">
    <property type="term" value="F:ubiquitin protein ligase activity"/>
    <property type="evidence" value="ECO:0007669"/>
    <property type="project" value="UniProtKB-EC"/>
</dbReference>
<evidence type="ECO:0000256" key="2">
    <source>
        <dbReference type="ARBA" id="ARBA00012483"/>
    </source>
</evidence>
<evidence type="ECO:0000256" key="1">
    <source>
        <dbReference type="ARBA" id="ARBA00000900"/>
    </source>
</evidence>
<reference evidence="10 11" key="1">
    <citation type="submission" date="2019-09" db="EMBL/GenBank/DDBJ databases">
        <title>A chromosome-level genome assembly of the Chinese tupelo Nyssa sinensis.</title>
        <authorList>
            <person name="Yang X."/>
            <person name="Kang M."/>
            <person name="Yang Y."/>
            <person name="Xiong H."/>
            <person name="Wang M."/>
            <person name="Zhang Z."/>
            <person name="Wang Z."/>
            <person name="Wu H."/>
            <person name="Ma T."/>
            <person name="Liu J."/>
            <person name="Xi Z."/>
        </authorList>
    </citation>
    <scope>NUCLEOTIDE SEQUENCE [LARGE SCALE GENOMIC DNA]</scope>
    <source>
        <strain evidence="10">J267</strain>
        <tissue evidence="10">Leaf</tissue>
    </source>
</reference>
<evidence type="ECO:0000313" key="10">
    <source>
        <dbReference type="EMBL" id="KAA8531683.1"/>
    </source>
</evidence>
<feature type="domain" description="RING-type" evidence="9">
    <location>
        <begin position="165"/>
        <end position="209"/>
    </location>
</feature>
<keyword evidence="5 8" id="KW-0863">Zinc-finger</keyword>
<dbReference type="Pfam" id="PF13639">
    <property type="entry name" value="zf-RING_2"/>
    <property type="match status" value="1"/>
</dbReference>
<sequence>MQGQSSSNNSFANTSRCDHGSNANNLGLVCLDDCTSMDRVGQSSSGMNSPDAVPRNIDLKVAYEGIGRDMGASSSLHPFQPSATIPSQMYINFLANICDPSLNRRSKFISFCLHRFFVSWDSYAWSTPCNMRIVCLSMVQCFKGNLKRSMICMSLTSGSLVEDPCCICQDEYIDGQELGKLDCGHEPHDFHFDCIKQWLLQKNSCPICKMIALTVGETKSLVSGLSSAKLDISILILSFLFFFSLRRFSLQFG</sequence>
<dbReference type="Proteomes" id="UP000325577">
    <property type="component" value="Linkage Group LG2"/>
</dbReference>
<accession>A0A5J5AL24</accession>
<keyword evidence="4" id="KW-0479">Metal-binding</keyword>
<dbReference type="EC" id="2.3.2.27" evidence="2"/>
<dbReference type="GO" id="GO:0008270">
    <property type="term" value="F:zinc ion binding"/>
    <property type="evidence" value="ECO:0007669"/>
    <property type="project" value="UniProtKB-KW"/>
</dbReference>
<keyword evidence="3" id="KW-0808">Transferase</keyword>
<dbReference type="AlphaFoldDB" id="A0A5J5AL24"/>
<dbReference type="PANTHER" id="PTHR22937:SF209">
    <property type="entry name" value="RING-TYPE E3 UBIQUITIN TRANSFERASE"/>
    <property type="match status" value="1"/>
</dbReference>
<evidence type="ECO:0000256" key="5">
    <source>
        <dbReference type="ARBA" id="ARBA00022771"/>
    </source>
</evidence>
<evidence type="ECO:0000313" key="11">
    <source>
        <dbReference type="Proteomes" id="UP000325577"/>
    </source>
</evidence>
<evidence type="ECO:0000259" key="9">
    <source>
        <dbReference type="PROSITE" id="PS50089"/>
    </source>
</evidence>
<dbReference type="InterPro" id="IPR001841">
    <property type="entry name" value="Znf_RING"/>
</dbReference>
<comment type="catalytic activity">
    <reaction evidence="1">
        <text>S-ubiquitinyl-[E2 ubiquitin-conjugating enzyme]-L-cysteine + [acceptor protein]-L-lysine = [E2 ubiquitin-conjugating enzyme]-L-cysteine + N(6)-ubiquitinyl-[acceptor protein]-L-lysine.</text>
        <dbReference type="EC" id="2.3.2.27"/>
    </reaction>
</comment>
<proteinExistence type="predicted"/>
<dbReference type="Gene3D" id="3.30.40.10">
    <property type="entry name" value="Zinc/RING finger domain, C3HC4 (zinc finger)"/>
    <property type="match status" value="1"/>
</dbReference>
<name>A0A5J5AL24_9ASTE</name>
<dbReference type="PANTHER" id="PTHR22937">
    <property type="entry name" value="E3 UBIQUITIN-PROTEIN LIGASE RNF165"/>
    <property type="match status" value="1"/>
</dbReference>
<protein>
    <recommendedName>
        <fullName evidence="2">RING-type E3 ubiquitin transferase</fullName>
        <ecNumber evidence="2">2.3.2.27</ecNumber>
    </recommendedName>
</protein>
<keyword evidence="11" id="KW-1185">Reference proteome</keyword>
<dbReference type="InterPro" id="IPR013083">
    <property type="entry name" value="Znf_RING/FYVE/PHD"/>
</dbReference>
<keyword evidence="7" id="KW-0862">Zinc</keyword>
<dbReference type="InterPro" id="IPR045191">
    <property type="entry name" value="MBR1/2-like"/>
</dbReference>
<dbReference type="EMBL" id="CM018043">
    <property type="protein sequence ID" value="KAA8531683.1"/>
    <property type="molecule type" value="Genomic_DNA"/>
</dbReference>
<evidence type="ECO:0000256" key="4">
    <source>
        <dbReference type="ARBA" id="ARBA00022723"/>
    </source>
</evidence>
<dbReference type="SMART" id="SM00184">
    <property type="entry name" value="RING"/>
    <property type="match status" value="1"/>
</dbReference>
<organism evidence="10 11">
    <name type="scientific">Nyssa sinensis</name>
    <dbReference type="NCBI Taxonomy" id="561372"/>
    <lineage>
        <taxon>Eukaryota</taxon>
        <taxon>Viridiplantae</taxon>
        <taxon>Streptophyta</taxon>
        <taxon>Embryophyta</taxon>
        <taxon>Tracheophyta</taxon>
        <taxon>Spermatophyta</taxon>
        <taxon>Magnoliopsida</taxon>
        <taxon>eudicotyledons</taxon>
        <taxon>Gunneridae</taxon>
        <taxon>Pentapetalae</taxon>
        <taxon>asterids</taxon>
        <taxon>Cornales</taxon>
        <taxon>Nyssaceae</taxon>
        <taxon>Nyssa</taxon>
    </lineage>
</organism>
<evidence type="ECO:0000256" key="6">
    <source>
        <dbReference type="ARBA" id="ARBA00022786"/>
    </source>
</evidence>
<evidence type="ECO:0000256" key="3">
    <source>
        <dbReference type="ARBA" id="ARBA00022679"/>
    </source>
</evidence>
<evidence type="ECO:0000256" key="7">
    <source>
        <dbReference type="ARBA" id="ARBA00022833"/>
    </source>
</evidence>